<accession>A0A7T7UY56</accession>
<organism evidence="1 2">
    <name type="scientific">Elizabethkingia bruuniana</name>
    <dbReference type="NCBI Taxonomy" id="1756149"/>
    <lineage>
        <taxon>Bacteria</taxon>
        <taxon>Pseudomonadati</taxon>
        <taxon>Bacteroidota</taxon>
        <taxon>Flavobacteriia</taxon>
        <taxon>Flavobacteriales</taxon>
        <taxon>Weeksellaceae</taxon>
        <taxon>Elizabethkingia</taxon>
    </lineage>
</organism>
<proteinExistence type="predicted"/>
<name>A0A7T7UY56_9FLAO</name>
<keyword evidence="2" id="KW-1185">Reference proteome</keyword>
<dbReference type="Proteomes" id="UP000595426">
    <property type="component" value="Chromosome"/>
</dbReference>
<dbReference type="EMBL" id="CP067018">
    <property type="protein sequence ID" value="QQN58199.1"/>
    <property type="molecule type" value="Genomic_DNA"/>
</dbReference>
<gene>
    <name evidence="1" type="ORF">I6H88_17485</name>
</gene>
<evidence type="ECO:0000313" key="1">
    <source>
        <dbReference type="EMBL" id="QQN58199.1"/>
    </source>
</evidence>
<dbReference type="AlphaFoldDB" id="A0A7T7UY56"/>
<sequence>MKTKLLVLVLLGWVATAWGQNRKASIKQLNLFTRTEKVRTEKAGVKIEKDSTFIQPTLFWAQYDTTRRGSMLYVDKNQRIRMLSENPPDAALQTITEITAKVKGLKGDIGEAEAAFKAQKSIAELGKRTAAVNMLRDALYRLNELYYATADEKKDIQQFIQNLSNKNASINIQMEGEKANINELSMFQTTLASSEITKLFTSIIGSTEEIAKEEAKVDLESEKTKQEEAKAEILKNQIIMTALQKVEGNLSKEDLDKLLKEIVKTIK</sequence>
<protein>
    <submittedName>
        <fullName evidence="1">Uncharacterized protein</fullName>
    </submittedName>
</protein>
<evidence type="ECO:0000313" key="2">
    <source>
        <dbReference type="Proteomes" id="UP000595426"/>
    </source>
</evidence>
<dbReference type="RefSeq" id="WP_052114604.1">
    <property type="nucleotide sequence ID" value="NZ_CBCSDR010000001.1"/>
</dbReference>
<reference evidence="1 2" key="1">
    <citation type="submission" date="2020-12" db="EMBL/GenBank/DDBJ databases">
        <title>FDA dAtabase for Regulatory Grade micrObial Sequences (FDA-ARGOS): Supporting development and validation of Infectious Disease Dx tests.</title>
        <authorList>
            <person name="Kerrigan L."/>
            <person name="Long C."/>
            <person name="Tallon L."/>
            <person name="Sadzewicz L."/>
            <person name="Zhao X."/>
            <person name="Boylan J."/>
            <person name="Ott S."/>
            <person name="Bowen H."/>
            <person name="Vavikolanu K."/>
            <person name="Mehta A."/>
            <person name="Aluvathingal J."/>
            <person name="Nadendla S."/>
            <person name="Yan Y."/>
            <person name="Sichtig H."/>
        </authorList>
    </citation>
    <scope>NUCLEOTIDE SEQUENCE [LARGE SCALE GENOMIC DNA]</scope>
    <source>
        <strain evidence="1 2">FDAARGOS_1031</strain>
    </source>
</reference>
<dbReference type="OrthoDB" id="1273919at2"/>
<dbReference type="KEGG" id="egm:AYC65_06795"/>
<dbReference type="GeneID" id="93132603"/>